<evidence type="ECO:0000313" key="1">
    <source>
        <dbReference type="EMBL" id="SVC51311.1"/>
    </source>
</evidence>
<dbReference type="InterPro" id="IPR015424">
    <property type="entry name" value="PyrdxlP-dep_Trfase"/>
</dbReference>
<dbReference type="Gene3D" id="3.90.1150.10">
    <property type="entry name" value="Aspartate Aminotransferase, domain 1"/>
    <property type="match status" value="1"/>
</dbReference>
<name>A0A382MVF1_9ZZZZ</name>
<reference evidence="1" key="1">
    <citation type="submission" date="2018-05" db="EMBL/GenBank/DDBJ databases">
        <authorList>
            <person name="Lanie J.A."/>
            <person name="Ng W.-L."/>
            <person name="Kazmierczak K.M."/>
            <person name="Andrzejewski T.M."/>
            <person name="Davidsen T.M."/>
            <person name="Wayne K.J."/>
            <person name="Tettelin H."/>
            <person name="Glass J.I."/>
            <person name="Rusch D."/>
            <person name="Podicherti R."/>
            <person name="Tsui H.-C.T."/>
            <person name="Winkler M.E."/>
        </authorList>
    </citation>
    <scope>NUCLEOTIDE SEQUENCE</scope>
</reference>
<proteinExistence type="predicted"/>
<dbReference type="InterPro" id="IPR015422">
    <property type="entry name" value="PyrdxlP-dep_Trfase_small"/>
</dbReference>
<dbReference type="SUPFAM" id="SSF53383">
    <property type="entry name" value="PLP-dependent transferases"/>
    <property type="match status" value="1"/>
</dbReference>
<accession>A0A382MVF1</accession>
<sequence length="64" mass="6955">MDDKHLPAHYSSNEELRAVSERHVIKSMGDEPLALARASGVHVPGADGREYLDAISGEWVVNLG</sequence>
<gene>
    <name evidence="1" type="ORF">METZ01_LOCUS304165</name>
</gene>
<organism evidence="1">
    <name type="scientific">marine metagenome</name>
    <dbReference type="NCBI Taxonomy" id="408172"/>
    <lineage>
        <taxon>unclassified sequences</taxon>
        <taxon>metagenomes</taxon>
        <taxon>ecological metagenomes</taxon>
    </lineage>
</organism>
<dbReference type="EMBL" id="UINC01095320">
    <property type="protein sequence ID" value="SVC51311.1"/>
    <property type="molecule type" value="Genomic_DNA"/>
</dbReference>
<protein>
    <recommendedName>
        <fullName evidence="2">Aspartate aminotransferase family protein</fullName>
    </recommendedName>
</protein>
<feature type="non-terminal residue" evidence="1">
    <location>
        <position position="64"/>
    </location>
</feature>
<evidence type="ECO:0008006" key="2">
    <source>
        <dbReference type="Google" id="ProtNLM"/>
    </source>
</evidence>
<dbReference type="AlphaFoldDB" id="A0A382MVF1"/>